<dbReference type="EMBL" id="MPUH01000989">
    <property type="protein sequence ID" value="OMJ71454.1"/>
    <property type="molecule type" value="Genomic_DNA"/>
</dbReference>
<dbReference type="AlphaFoldDB" id="A0A1R2B3U2"/>
<protein>
    <submittedName>
        <fullName evidence="1">Uncharacterized protein</fullName>
    </submittedName>
</protein>
<evidence type="ECO:0000313" key="1">
    <source>
        <dbReference type="EMBL" id="OMJ71454.1"/>
    </source>
</evidence>
<dbReference type="Proteomes" id="UP000187209">
    <property type="component" value="Unassembled WGS sequence"/>
</dbReference>
<name>A0A1R2B3U2_9CILI</name>
<evidence type="ECO:0000313" key="2">
    <source>
        <dbReference type="Proteomes" id="UP000187209"/>
    </source>
</evidence>
<organism evidence="1 2">
    <name type="scientific">Stentor coeruleus</name>
    <dbReference type="NCBI Taxonomy" id="5963"/>
    <lineage>
        <taxon>Eukaryota</taxon>
        <taxon>Sar</taxon>
        <taxon>Alveolata</taxon>
        <taxon>Ciliophora</taxon>
        <taxon>Postciliodesmatophora</taxon>
        <taxon>Heterotrichea</taxon>
        <taxon>Heterotrichida</taxon>
        <taxon>Stentoridae</taxon>
        <taxon>Stentor</taxon>
    </lineage>
</organism>
<proteinExistence type="predicted"/>
<accession>A0A1R2B3U2</accession>
<gene>
    <name evidence="1" type="ORF">SteCoe_30339</name>
</gene>
<reference evidence="1 2" key="1">
    <citation type="submission" date="2016-11" db="EMBL/GenBank/DDBJ databases">
        <title>The macronuclear genome of Stentor coeruleus: a giant cell with tiny introns.</title>
        <authorList>
            <person name="Slabodnick M."/>
            <person name="Ruby J.G."/>
            <person name="Reiff S.B."/>
            <person name="Swart E.C."/>
            <person name="Gosai S."/>
            <person name="Prabakaran S."/>
            <person name="Witkowska E."/>
            <person name="Larue G.E."/>
            <person name="Fisher S."/>
            <person name="Freeman R.M."/>
            <person name="Gunawardena J."/>
            <person name="Chu W."/>
            <person name="Stover N.A."/>
            <person name="Gregory B.D."/>
            <person name="Nowacki M."/>
            <person name="Derisi J."/>
            <person name="Roy S.W."/>
            <person name="Marshall W.F."/>
            <person name="Sood P."/>
        </authorList>
    </citation>
    <scope>NUCLEOTIDE SEQUENCE [LARGE SCALE GENOMIC DNA]</scope>
    <source>
        <strain evidence="1">WM001</strain>
    </source>
</reference>
<sequence>MKHSSKIQWIPPDFVFGTFGKRKKMRNCSGVHSHEHLCKMDHTSKHIINELTPPWLISLQAEANRLNTTELHFSHLLPNHMKRNSSHHLERKRVKMNQSEVVKVIHDNKTGKKERFIHKFKHIVV</sequence>
<keyword evidence="2" id="KW-1185">Reference proteome</keyword>
<comment type="caution">
    <text evidence="1">The sequence shown here is derived from an EMBL/GenBank/DDBJ whole genome shotgun (WGS) entry which is preliminary data.</text>
</comment>